<dbReference type="AlphaFoldDB" id="A0AAV9J3Y3"/>
<feature type="compositionally biased region" description="Low complexity" evidence="1">
    <location>
        <begin position="228"/>
        <end position="239"/>
    </location>
</feature>
<feature type="transmembrane region" description="Helical" evidence="2">
    <location>
        <begin position="21"/>
        <end position="45"/>
    </location>
</feature>
<reference evidence="3 4" key="1">
    <citation type="submission" date="2021-11" db="EMBL/GenBank/DDBJ databases">
        <title>Black yeast isolated from Biological Soil Crust.</title>
        <authorList>
            <person name="Kurbessoian T."/>
        </authorList>
    </citation>
    <scope>NUCLEOTIDE SEQUENCE [LARGE SCALE GENOMIC DNA]</scope>
    <source>
        <strain evidence="3 4">CCFEE 5522</strain>
    </source>
</reference>
<keyword evidence="2" id="KW-0812">Transmembrane</keyword>
<feature type="transmembrane region" description="Helical" evidence="2">
    <location>
        <begin position="87"/>
        <end position="114"/>
    </location>
</feature>
<dbReference type="InterPro" id="IPR013862">
    <property type="entry name" value="Kei1"/>
</dbReference>
<proteinExistence type="predicted"/>
<feature type="transmembrane region" description="Helical" evidence="2">
    <location>
        <begin position="57"/>
        <end position="75"/>
    </location>
</feature>
<dbReference type="Proteomes" id="UP001324427">
    <property type="component" value="Unassembled WGS sequence"/>
</dbReference>
<protein>
    <recommendedName>
        <fullName evidence="5">DUF1753-domain-containing protein</fullName>
    </recommendedName>
</protein>
<gene>
    <name evidence="3" type="ORF">LTR36_010992</name>
</gene>
<dbReference type="Pfam" id="PF08552">
    <property type="entry name" value="Kei1"/>
    <property type="match status" value="1"/>
</dbReference>
<organism evidence="3 4">
    <name type="scientific">Oleoguttula mirabilis</name>
    <dbReference type="NCBI Taxonomy" id="1507867"/>
    <lineage>
        <taxon>Eukaryota</taxon>
        <taxon>Fungi</taxon>
        <taxon>Dikarya</taxon>
        <taxon>Ascomycota</taxon>
        <taxon>Pezizomycotina</taxon>
        <taxon>Dothideomycetes</taxon>
        <taxon>Dothideomycetidae</taxon>
        <taxon>Mycosphaerellales</taxon>
        <taxon>Teratosphaeriaceae</taxon>
        <taxon>Oleoguttula</taxon>
    </lineage>
</organism>
<keyword evidence="2" id="KW-1133">Transmembrane helix</keyword>
<name>A0AAV9J3Y3_9PEZI</name>
<evidence type="ECO:0008006" key="5">
    <source>
        <dbReference type="Google" id="ProtNLM"/>
    </source>
</evidence>
<accession>A0AAV9J3Y3</accession>
<feature type="region of interest" description="Disordered" evidence="1">
    <location>
        <begin position="228"/>
        <end position="257"/>
    </location>
</feature>
<dbReference type="GO" id="GO:0070917">
    <property type="term" value="F:inositol phosphoceramide synthase regulator activity"/>
    <property type="evidence" value="ECO:0007669"/>
    <property type="project" value="InterPro"/>
</dbReference>
<dbReference type="PANTHER" id="PTHR28077:SF1">
    <property type="entry name" value="INOSITOL PHOSPHORYLCERAMIDE SYNTHASE REGULATORY SUBUNIT KEI1"/>
    <property type="match status" value="1"/>
</dbReference>
<dbReference type="GO" id="GO:0070916">
    <property type="term" value="C:inositol phosphoceramide synthase complex"/>
    <property type="evidence" value="ECO:0007669"/>
    <property type="project" value="TreeGrafter"/>
</dbReference>
<comment type="caution">
    <text evidence="3">The sequence shown here is derived from an EMBL/GenBank/DDBJ whole genome shotgun (WGS) entry which is preliminary data.</text>
</comment>
<dbReference type="GO" id="GO:0006673">
    <property type="term" value="P:inositol phosphoceramide metabolic process"/>
    <property type="evidence" value="ECO:0007669"/>
    <property type="project" value="InterPro"/>
</dbReference>
<keyword evidence="2" id="KW-0472">Membrane</keyword>
<feature type="transmembrane region" description="Helical" evidence="2">
    <location>
        <begin position="190"/>
        <end position="214"/>
    </location>
</feature>
<sequence length="346" mass="36670">MPSILHFPRPRTFLHLISLRTATEFIAFTLAINKVTGLYGILALLTGYHLNPLQLSHYIYSLAVLALVCYLSPAIRQRDGDGVLKTLALAWLYVLDSVVNSVYTSLFGTGWFLILAQHLNEGTPVTGGVPGAGTMNATAGFTSPEHSVSQVDVIAAPGSGVLAGQEAVAFASGDGSGGTLGSVLFERGSIASIMVLGLLWLIRIYFCIIVLSFARSTVRQYIASTSTSTTATGSGYTQTDDPTMAESPFRAGGAREEGAGWRGGLGRLMLRFPSRRYWLGRDESEEEWVRATEGRFGGGGGGRGLRVKVPTGESVASGVGERERRARSGTGPPVPLVVGSKGMVPQ</sequence>
<dbReference type="GO" id="GO:0000139">
    <property type="term" value="C:Golgi membrane"/>
    <property type="evidence" value="ECO:0007669"/>
    <property type="project" value="TreeGrafter"/>
</dbReference>
<evidence type="ECO:0000313" key="3">
    <source>
        <dbReference type="EMBL" id="KAK4539391.1"/>
    </source>
</evidence>
<feature type="region of interest" description="Disordered" evidence="1">
    <location>
        <begin position="299"/>
        <end position="346"/>
    </location>
</feature>
<evidence type="ECO:0000313" key="4">
    <source>
        <dbReference type="Proteomes" id="UP001324427"/>
    </source>
</evidence>
<keyword evidence="4" id="KW-1185">Reference proteome</keyword>
<dbReference type="EMBL" id="JAVFHQ010000097">
    <property type="protein sequence ID" value="KAK4539391.1"/>
    <property type="molecule type" value="Genomic_DNA"/>
</dbReference>
<evidence type="ECO:0000256" key="1">
    <source>
        <dbReference type="SAM" id="MobiDB-lite"/>
    </source>
</evidence>
<evidence type="ECO:0000256" key="2">
    <source>
        <dbReference type="SAM" id="Phobius"/>
    </source>
</evidence>
<dbReference type="PANTHER" id="PTHR28077">
    <property type="entry name" value="INOSITOL PHOSPHORYLCERAMIDE SYNTHASE REGULATORY SUBUNIT KEI1"/>
    <property type="match status" value="1"/>
</dbReference>